<proteinExistence type="predicted"/>
<gene>
    <name evidence="2" type="ORF">EYF80_028917</name>
</gene>
<accession>A0A4Z2H834</accession>
<dbReference type="EMBL" id="SRLO01000325">
    <property type="protein sequence ID" value="TNN60922.1"/>
    <property type="molecule type" value="Genomic_DNA"/>
</dbReference>
<evidence type="ECO:0000313" key="3">
    <source>
        <dbReference type="Proteomes" id="UP000314294"/>
    </source>
</evidence>
<dbReference type="AlphaFoldDB" id="A0A4Z2H834"/>
<organism evidence="2 3">
    <name type="scientific">Liparis tanakae</name>
    <name type="common">Tanaka's snailfish</name>
    <dbReference type="NCBI Taxonomy" id="230148"/>
    <lineage>
        <taxon>Eukaryota</taxon>
        <taxon>Metazoa</taxon>
        <taxon>Chordata</taxon>
        <taxon>Craniata</taxon>
        <taxon>Vertebrata</taxon>
        <taxon>Euteleostomi</taxon>
        <taxon>Actinopterygii</taxon>
        <taxon>Neopterygii</taxon>
        <taxon>Teleostei</taxon>
        <taxon>Neoteleostei</taxon>
        <taxon>Acanthomorphata</taxon>
        <taxon>Eupercaria</taxon>
        <taxon>Perciformes</taxon>
        <taxon>Cottioidei</taxon>
        <taxon>Cottales</taxon>
        <taxon>Liparidae</taxon>
        <taxon>Liparis</taxon>
    </lineage>
</organism>
<reference evidence="2 3" key="1">
    <citation type="submission" date="2019-03" db="EMBL/GenBank/DDBJ databases">
        <title>First draft genome of Liparis tanakae, snailfish: a comprehensive survey of snailfish specific genes.</title>
        <authorList>
            <person name="Kim W."/>
            <person name="Song I."/>
            <person name="Jeong J.-H."/>
            <person name="Kim D."/>
            <person name="Kim S."/>
            <person name="Ryu S."/>
            <person name="Song J.Y."/>
            <person name="Lee S.K."/>
        </authorList>
    </citation>
    <scope>NUCLEOTIDE SEQUENCE [LARGE SCALE GENOMIC DNA]</scope>
    <source>
        <tissue evidence="2">Muscle</tissue>
    </source>
</reference>
<name>A0A4Z2H834_9TELE</name>
<feature type="region of interest" description="Disordered" evidence="1">
    <location>
        <begin position="57"/>
        <end position="84"/>
    </location>
</feature>
<evidence type="ECO:0000256" key="1">
    <source>
        <dbReference type="SAM" id="MobiDB-lite"/>
    </source>
</evidence>
<sequence>MSETTGPGRTRAPVPALTCGPWASLLKASTRSMRRLGATDPSMTAYLRPRRRSWEGKGAPLRATVSTKEEEEEESDRALSCSSRDKTMPWQQHCLRRSSSDRMWTVLDACWELDPELDPAPSG</sequence>
<evidence type="ECO:0000313" key="2">
    <source>
        <dbReference type="EMBL" id="TNN60922.1"/>
    </source>
</evidence>
<comment type="caution">
    <text evidence="2">The sequence shown here is derived from an EMBL/GenBank/DDBJ whole genome shotgun (WGS) entry which is preliminary data.</text>
</comment>
<keyword evidence="3" id="KW-1185">Reference proteome</keyword>
<protein>
    <submittedName>
        <fullName evidence="2">Uncharacterized protein</fullName>
    </submittedName>
</protein>
<dbReference type="Proteomes" id="UP000314294">
    <property type="component" value="Unassembled WGS sequence"/>
</dbReference>